<feature type="transmembrane region" description="Helical" evidence="6">
    <location>
        <begin position="232"/>
        <end position="254"/>
    </location>
</feature>
<dbReference type="Pfam" id="PF03631">
    <property type="entry name" value="Virul_fac_BrkB"/>
    <property type="match status" value="1"/>
</dbReference>
<evidence type="ECO:0000313" key="7">
    <source>
        <dbReference type="EMBL" id="MBD1382232.1"/>
    </source>
</evidence>
<evidence type="ECO:0000256" key="3">
    <source>
        <dbReference type="ARBA" id="ARBA00022692"/>
    </source>
</evidence>
<feature type="transmembrane region" description="Helical" evidence="6">
    <location>
        <begin position="21"/>
        <end position="43"/>
    </location>
</feature>
<dbReference type="PANTHER" id="PTHR30213:SF0">
    <property type="entry name" value="UPF0761 MEMBRANE PROTEIN YIHY"/>
    <property type="match status" value="1"/>
</dbReference>
<keyword evidence="2" id="KW-1003">Cell membrane</keyword>
<dbReference type="PANTHER" id="PTHR30213">
    <property type="entry name" value="INNER MEMBRANE PROTEIN YHJD"/>
    <property type="match status" value="1"/>
</dbReference>
<feature type="transmembrane region" description="Helical" evidence="6">
    <location>
        <begin position="81"/>
        <end position="101"/>
    </location>
</feature>
<evidence type="ECO:0000313" key="8">
    <source>
        <dbReference type="Proteomes" id="UP000626844"/>
    </source>
</evidence>
<keyword evidence="3 6" id="KW-0812">Transmembrane</keyword>
<evidence type="ECO:0000256" key="6">
    <source>
        <dbReference type="SAM" id="Phobius"/>
    </source>
</evidence>
<feature type="transmembrane region" description="Helical" evidence="6">
    <location>
        <begin position="167"/>
        <end position="187"/>
    </location>
</feature>
<evidence type="ECO:0000256" key="2">
    <source>
        <dbReference type="ARBA" id="ARBA00022475"/>
    </source>
</evidence>
<dbReference type="InterPro" id="IPR017039">
    <property type="entry name" value="Virul_fac_BrkB"/>
</dbReference>
<dbReference type="EMBL" id="JACXAI010000027">
    <property type="protein sequence ID" value="MBD1382232.1"/>
    <property type="molecule type" value="Genomic_DNA"/>
</dbReference>
<evidence type="ECO:0000256" key="1">
    <source>
        <dbReference type="ARBA" id="ARBA00004651"/>
    </source>
</evidence>
<comment type="caution">
    <text evidence="7">The sequence shown here is derived from an EMBL/GenBank/DDBJ whole genome shotgun (WGS) entry which is preliminary data.</text>
</comment>
<comment type="subcellular location">
    <subcellularLocation>
        <location evidence="1">Cell membrane</location>
        <topology evidence="1">Multi-pass membrane protein</topology>
    </subcellularLocation>
</comment>
<organism evidence="7 8">
    <name type="scientific">Metabacillus arenae</name>
    <dbReference type="NCBI Taxonomy" id="2771434"/>
    <lineage>
        <taxon>Bacteria</taxon>
        <taxon>Bacillati</taxon>
        <taxon>Bacillota</taxon>
        <taxon>Bacilli</taxon>
        <taxon>Bacillales</taxon>
        <taxon>Bacillaceae</taxon>
        <taxon>Metabacillus</taxon>
    </lineage>
</organism>
<feature type="transmembrane region" description="Helical" evidence="6">
    <location>
        <begin position="121"/>
        <end position="147"/>
    </location>
</feature>
<keyword evidence="5 6" id="KW-0472">Membrane</keyword>
<dbReference type="GO" id="GO:0005886">
    <property type="term" value="C:plasma membrane"/>
    <property type="evidence" value="ECO:0007669"/>
    <property type="project" value="UniProtKB-SubCell"/>
</dbReference>
<dbReference type="PIRSF" id="PIRSF035875">
    <property type="entry name" value="RNase_BN"/>
    <property type="match status" value="1"/>
</dbReference>
<dbReference type="NCBIfam" id="TIGR00765">
    <property type="entry name" value="yihY_not_rbn"/>
    <property type="match status" value="1"/>
</dbReference>
<gene>
    <name evidence="7" type="ORF">IC621_18590</name>
</gene>
<sequence>MVKELIKRIQLHETNDLAAVLAYYFLLSLFPLLIFLVALLPYFQVEIGTALTFLDQYSPGESGGLLTEHVETILKEPNGGLLSFGIIGTLWSASNATNALIRALNKAFLVEETRPFWIIRLEAIVMTIGLVLTFVLTLILPVFGSILIESAGTFLPIIGENELFLNFMRYILSFLMMCFVLMVLYYFAPNEKVRFKDVYLGAIIATVLWQVISLAFSFYVSQFGNFNATYGSIGGVIVLLTWLYLSGFSILIGGEINAIKQCRRIGKKCID</sequence>
<feature type="transmembrane region" description="Helical" evidence="6">
    <location>
        <begin position="199"/>
        <end position="220"/>
    </location>
</feature>
<protein>
    <submittedName>
        <fullName evidence="7">YihY/virulence factor BrkB family protein</fullName>
    </submittedName>
</protein>
<evidence type="ECO:0000256" key="5">
    <source>
        <dbReference type="ARBA" id="ARBA00023136"/>
    </source>
</evidence>
<accession>A0A926RZG6</accession>
<keyword evidence="4 6" id="KW-1133">Transmembrane helix</keyword>
<proteinExistence type="predicted"/>
<dbReference type="RefSeq" id="WP_191160227.1">
    <property type="nucleotide sequence ID" value="NZ_JACXAI010000027.1"/>
</dbReference>
<reference evidence="7" key="1">
    <citation type="submission" date="2020-09" db="EMBL/GenBank/DDBJ databases">
        <title>A novel bacterium of genus Bacillus, isolated from South China Sea.</title>
        <authorList>
            <person name="Huang H."/>
            <person name="Mo K."/>
            <person name="Hu Y."/>
        </authorList>
    </citation>
    <scope>NUCLEOTIDE SEQUENCE</scope>
    <source>
        <strain evidence="7">IB182487</strain>
    </source>
</reference>
<dbReference type="Proteomes" id="UP000626844">
    <property type="component" value="Unassembled WGS sequence"/>
</dbReference>
<keyword evidence="8" id="KW-1185">Reference proteome</keyword>
<evidence type="ECO:0000256" key="4">
    <source>
        <dbReference type="ARBA" id="ARBA00022989"/>
    </source>
</evidence>
<name>A0A926RZG6_9BACI</name>
<dbReference type="AlphaFoldDB" id="A0A926RZG6"/>